<dbReference type="EMBL" id="BKCJ010008434">
    <property type="protein sequence ID" value="GEU82201.1"/>
    <property type="molecule type" value="Genomic_DNA"/>
</dbReference>
<gene>
    <name evidence="2" type="ORF">Tci_054179</name>
</gene>
<sequence length="404" mass="46031">MANLEFVAQHNMVACLEKTKENSEFHEIVDFLTSNTIHHALIQIHATVDSNAVVVTEAFIKSSLLFNDVDDGTNRSEGEQIQSPHDSPLLGGHTSDRAEGALNLEELFSFYTNLSNKVLALETVKDAQAAEIIALKARIKKLEKKRKPNISHHRAWLKCVQRLSMKKRFGKKEFVSKQGRKKDRPEPTLNDSTLDDLDADHGMYTEEAMNQGRLSEETKELVSTARPEGSTVRTYVGTADPIAPPPPTTTTTIFDDEDITMDQTLIKMKEEKAKEKRDDKGKGVLEEPEPAKKMTRSDLDAAQIAKDSKVARLVHEEEWIYKSWNFYENCRVHTLTLKDGIEIYMLAERRYPLIKETLERMMDLRLIAKCESEAVFDLLRFIQKQIDESGSRDRSEKDLQVLVL</sequence>
<comment type="caution">
    <text evidence="2">The sequence shown here is derived from an EMBL/GenBank/DDBJ whole genome shotgun (WGS) entry which is preliminary data.</text>
</comment>
<dbReference type="AlphaFoldDB" id="A0A6L2N7K5"/>
<protein>
    <submittedName>
        <fullName evidence="2">Uncharacterized protein</fullName>
    </submittedName>
</protein>
<feature type="region of interest" description="Disordered" evidence="1">
    <location>
        <begin position="171"/>
        <end position="198"/>
    </location>
</feature>
<feature type="region of interest" description="Disordered" evidence="1">
    <location>
        <begin position="271"/>
        <end position="297"/>
    </location>
</feature>
<proteinExistence type="predicted"/>
<name>A0A6L2N7K5_TANCI</name>
<organism evidence="2">
    <name type="scientific">Tanacetum cinerariifolium</name>
    <name type="common">Dalmatian daisy</name>
    <name type="synonym">Chrysanthemum cinerariifolium</name>
    <dbReference type="NCBI Taxonomy" id="118510"/>
    <lineage>
        <taxon>Eukaryota</taxon>
        <taxon>Viridiplantae</taxon>
        <taxon>Streptophyta</taxon>
        <taxon>Embryophyta</taxon>
        <taxon>Tracheophyta</taxon>
        <taxon>Spermatophyta</taxon>
        <taxon>Magnoliopsida</taxon>
        <taxon>eudicotyledons</taxon>
        <taxon>Gunneridae</taxon>
        <taxon>Pentapetalae</taxon>
        <taxon>asterids</taxon>
        <taxon>campanulids</taxon>
        <taxon>Asterales</taxon>
        <taxon>Asteraceae</taxon>
        <taxon>Asteroideae</taxon>
        <taxon>Anthemideae</taxon>
        <taxon>Anthemidinae</taxon>
        <taxon>Tanacetum</taxon>
    </lineage>
</organism>
<reference evidence="2" key="1">
    <citation type="journal article" date="2019" name="Sci. Rep.">
        <title>Draft genome of Tanacetum cinerariifolium, the natural source of mosquito coil.</title>
        <authorList>
            <person name="Yamashiro T."/>
            <person name="Shiraishi A."/>
            <person name="Satake H."/>
            <person name="Nakayama K."/>
        </authorList>
    </citation>
    <scope>NUCLEOTIDE SEQUENCE</scope>
</reference>
<accession>A0A6L2N7K5</accession>
<feature type="region of interest" description="Disordered" evidence="1">
    <location>
        <begin position="74"/>
        <end position="95"/>
    </location>
</feature>
<evidence type="ECO:0000313" key="2">
    <source>
        <dbReference type="EMBL" id="GEU82201.1"/>
    </source>
</evidence>
<evidence type="ECO:0000256" key="1">
    <source>
        <dbReference type="SAM" id="MobiDB-lite"/>
    </source>
</evidence>